<dbReference type="PANTHER" id="PTHR47966">
    <property type="entry name" value="BETA-SITE APP-CLEAVING ENZYME, ISOFORM A-RELATED"/>
    <property type="match status" value="1"/>
</dbReference>
<dbReference type="OrthoDB" id="15189at2759"/>
<name>F8P4Q4_SERL9</name>
<feature type="active site" evidence="3">
    <location>
        <position position="11"/>
    </location>
</feature>
<evidence type="ECO:0000313" key="7">
    <source>
        <dbReference type="EMBL" id="EGO21591.1"/>
    </source>
</evidence>
<feature type="non-terminal residue" evidence="7">
    <location>
        <position position="396"/>
    </location>
</feature>
<dbReference type="HOGENOM" id="CLU_013253_8_3_1"/>
<reference evidence="7" key="1">
    <citation type="submission" date="2011-04" db="EMBL/GenBank/DDBJ databases">
        <title>Evolution of plant cell wall degrading machinery underlies the functional diversity of forest fungi.</title>
        <authorList>
            <consortium name="US DOE Joint Genome Institute (JGI-PGF)"/>
            <person name="Eastwood D.C."/>
            <person name="Floudas D."/>
            <person name="Binder M."/>
            <person name="Majcherczyk A."/>
            <person name="Schneider P."/>
            <person name="Aerts A."/>
            <person name="Asiegbu F.O."/>
            <person name="Baker S.E."/>
            <person name="Barry K."/>
            <person name="Bendiksby M."/>
            <person name="Blumentritt M."/>
            <person name="Coutinho P.M."/>
            <person name="Cullen D."/>
            <person name="Cullen D."/>
            <person name="Gathman A."/>
            <person name="Goodell B."/>
            <person name="Henrissat B."/>
            <person name="Ihrmark K."/>
            <person name="Kauserud H."/>
            <person name="Kohler A."/>
            <person name="LaButti K."/>
            <person name="Lapidus A."/>
            <person name="Lavin J.L."/>
            <person name="Lee Y.-H."/>
            <person name="Lindquist E."/>
            <person name="Lilly W."/>
            <person name="Lucas S."/>
            <person name="Morin E."/>
            <person name="Murat C."/>
            <person name="Oguiza J.A."/>
            <person name="Park J."/>
            <person name="Pisabarro A.G."/>
            <person name="Riley R."/>
            <person name="Rosling A."/>
            <person name="Salamov A."/>
            <person name="Schmidt O."/>
            <person name="Schmutz J."/>
            <person name="Skrede I."/>
            <person name="Stenlid J."/>
            <person name="Wiebenga A."/>
            <person name="Xie X."/>
            <person name="Kues U."/>
            <person name="Hibbett D.S."/>
            <person name="Hoffmeister D."/>
            <person name="Hogberg N."/>
            <person name="Martin F."/>
            <person name="Grigoriev I.V."/>
            <person name="Watkinson S.C."/>
        </authorList>
    </citation>
    <scope>NUCLEOTIDE SEQUENCE</scope>
    <source>
        <strain evidence="7">S7.9</strain>
    </source>
</reference>
<evidence type="ECO:0000256" key="5">
    <source>
        <dbReference type="RuleBase" id="RU000454"/>
    </source>
</evidence>
<dbReference type="EMBL" id="GL945438">
    <property type="protein sequence ID" value="EGO21591.1"/>
    <property type="molecule type" value="Genomic_DNA"/>
</dbReference>
<dbReference type="GeneID" id="18808813"/>
<dbReference type="GO" id="GO:0006508">
    <property type="term" value="P:proteolysis"/>
    <property type="evidence" value="ECO:0007669"/>
    <property type="project" value="UniProtKB-KW"/>
</dbReference>
<keyword evidence="4" id="KW-1015">Disulfide bond</keyword>
<evidence type="ECO:0000256" key="3">
    <source>
        <dbReference type="PIRSR" id="PIRSR601461-1"/>
    </source>
</evidence>
<feature type="domain" description="Peptidase A1" evidence="6">
    <location>
        <begin position="1"/>
        <end position="336"/>
    </location>
</feature>
<feature type="active site" evidence="3">
    <location>
        <position position="216"/>
    </location>
</feature>
<proteinExistence type="inferred from homology"/>
<dbReference type="Gene3D" id="2.40.70.10">
    <property type="entry name" value="Acid Proteases"/>
    <property type="match status" value="2"/>
</dbReference>
<dbReference type="RefSeq" id="XP_007321377.1">
    <property type="nucleotide sequence ID" value="XM_007321315.1"/>
</dbReference>
<dbReference type="GO" id="GO:0004190">
    <property type="term" value="F:aspartic-type endopeptidase activity"/>
    <property type="evidence" value="ECO:0007669"/>
    <property type="project" value="UniProtKB-KW"/>
</dbReference>
<dbReference type="PRINTS" id="PR00792">
    <property type="entry name" value="PEPSIN"/>
</dbReference>
<organism>
    <name type="scientific">Serpula lacrymans var. lacrymans (strain S7.9)</name>
    <name type="common">Dry rot fungus</name>
    <dbReference type="NCBI Taxonomy" id="578457"/>
    <lineage>
        <taxon>Eukaryota</taxon>
        <taxon>Fungi</taxon>
        <taxon>Dikarya</taxon>
        <taxon>Basidiomycota</taxon>
        <taxon>Agaricomycotina</taxon>
        <taxon>Agaricomycetes</taxon>
        <taxon>Agaricomycetidae</taxon>
        <taxon>Boletales</taxon>
        <taxon>Coniophorineae</taxon>
        <taxon>Serpulaceae</taxon>
        <taxon>Serpula</taxon>
    </lineage>
</organism>
<keyword evidence="2 5" id="KW-0064">Aspartyl protease</keyword>
<sequence length="396" mass="42058">IGGQNFWVTFDTGSSDLWVVSSNCTDTDCHAVPNYSQLSSPSLSLSTTPFHIRYLMGTVFGTVGYDDVSLGPYQIASQTFAMANETGGLDLAATGNSGLLGLAFPLAATIPQTVGKTILDTIFAHLDDPYRFFAFRLSRNETQDLGLSDSSFTLGQLDSDIVKDINQLTFTPVFSVGWGSYDFWKLPLQSITIDNLSLSLSRSLIPGASTPIAVLDSGTTLILGPTVDVNAFWAAVGTGGAARYNKQTQLWEVRCGRAVDVRFTLGNTDTSKEYSVHPEDINWAEGGTTNGWCTGGVQANDKVNSGDWLLGDVFLRNVYVVHQGATSSQPPMIGLLNLTDPLLSATQFQQARGPDTAPLPVVLSKVSSSSSIDVDLTCSLSALGGVLCGAIVTAVV</sequence>
<dbReference type="Pfam" id="PF00026">
    <property type="entry name" value="Asp"/>
    <property type="match status" value="1"/>
</dbReference>
<evidence type="ECO:0000256" key="2">
    <source>
        <dbReference type="ARBA" id="ARBA00022750"/>
    </source>
</evidence>
<evidence type="ECO:0000256" key="1">
    <source>
        <dbReference type="ARBA" id="ARBA00007447"/>
    </source>
</evidence>
<comment type="similarity">
    <text evidence="1 5">Belongs to the peptidase A1 family.</text>
</comment>
<evidence type="ECO:0000256" key="4">
    <source>
        <dbReference type="PIRSR" id="PIRSR601461-2"/>
    </source>
</evidence>
<dbReference type="InterPro" id="IPR033121">
    <property type="entry name" value="PEPTIDASE_A1"/>
</dbReference>
<dbReference type="PROSITE" id="PS00141">
    <property type="entry name" value="ASP_PROTEASE"/>
    <property type="match status" value="2"/>
</dbReference>
<feature type="non-terminal residue" evidence="7">
    <location>
        <position position="1"/>
    </location>
</feature>
<evidence type="ECO:0000259" key="6">
    <source>
        <dbReference type="PROSITE" id="PS51767"/>
    </source>
</evidence>
<dbReference type="InterPro" id="IPR001969">
    <property type="entry name" value="Aspartic_peptidase_AS"/>
</dbReference>
<dbReference type="InterPro" id="IPR021109">
    <property type="entry name" value="Peptidase_aspartic_dom_sf"/>
</dbReference>
<feature type="disulfide bond" evidence="4">
    <location>
        <begin position="255"/>
        <end position="293"/>
    </location>
</feature>
<dbReference type="AlphaFoldDB" id="F8P4Q4"/>
<dbReference type="InterPro" id="IPR034164">
    <property type="entry name" value="Pepsin-like_dom"/>
</dbReference>
<protein>
    <recommendedName>
        <fullName evidence="6">Peptidase A1 domain-containing protein</fullName>
    </recommendedName>
</protein>
<gene>
    <name evidence="7" type="ORF">SERLADRAFT_333790</name>
</gene>
<dbReference type="PANTHER" id="PTHR47966:SF57">
    <property type="entry name" value="PEPTIDASE A1 DOMAIN-CONTAINING PROTEIN"/>
    <property type="match status" value="1"/>
</dbReference>
<dbReference type="SUPFAM" id="SSF50630">
    <property type="entry name" value="Acid proteases"/>
    <property type="match status" value="1"/>
</dbReference>
<accession>F8P4Q4</accession>
<keyword evidence="5" id="KW-0378">Hydrolase</keyword>
<dbReference type="PROSITE" id="PS51767">
    <property type="entry name" value="PEPTIDASE_A1"/>
    <property type="match status" value="1"/>
</dbReference>
<feature type="disulfide bond" evidence="4">
    <location>
        <begin position="24"/>
        <end position="29"/>
    </location>
</feature>
<dbReference type="CDD" id="cd05471">
    <property type="entry name" value="pepsin_like"/>
    <property type="match status" value="1"/>
</dbReference>
<keyword evidence="5" id="KW-0645">Protease</keyword>
<dbReference type="Proteomes" id="UP000008064">
    <property type="component" value="Unassembled WGS sequence"/>
</dbReference>
<dbReference type="InterPro" id="IPR001461">
    <property type="entry name" value="Aspartic_peptidase_A1"/>
</dbReference>
<dbReference type="KEGG" id="sla:SERLADRAFT_333790"/>